<reference evidence="2" key="1">
    <citation type="submission" date="2022-06" db="EMBL/GenBank/DDBJ databases">
        <title>Detection of beta-lactamases in bacteria of animal origin.</title>
        <authorList>
            <person name="Mlynarcik P."/>
            <person name="Zdarska V."/>
            <person name="Chudobova H."/>
            <person name="Prochazkova P."/>
            <person name="Hricova K."/>
            <person name="Mezerova K."/>
            <person name="Bardon J."/>
            <person name="Dolejska M."/>
            <person name="Sukkar I."/>
            <person name="Kolar M."/>
        </authorList>
    </citation>
    <scope>NUCLEOTIDE SEQUENCE</scope>
    <source>
        <strain evidence="2">S 300-3</strain>
    </source>
</reference>
<accession>A0AA41WHE4</accession>
<organism evidence="2 3">
    <name type="scientific">Stutzerimonas nitrititolerans</name>
    <dbReference type="NCBI Taxonomy" id="2482751"/>
    <lineage>
        <taxon>Bacteria</taxon>
        <taxon>Pseudomonadati</taxon>
        <taxon>Pseudomonadota</taxon>
        <taxon>Gammaproteobacteria</taxon>
        <taxon>Pseudomonadales</taxon>
        <taxon>Pseudomonadaceae</taxon>
        <taxon>Stutzerimonas</taxon>
    </lineage>
</organism>
<feature type="compositionally biased region" description="Basic and acidic residues" evidence="1">
    <location>
        <begin position="33"/>
        <end position="42"/>
    </location>
</feature>
<dbReference type="Proteomes" id="UP001165292">
    <property type="component" value="Unassembled WGS sequence"/>
</dbReference>
<feature type="region of interest" description="Disordered" evidence="1">
    <location>
        <begin position="91"/>
        <end position="122"/>
    </location>
</feature>
<dbReference type="InterPro" id="IPR021333">
    <property type="entry name" value="DUF2946"/>
</dbReference>
<dbReference type="Pfam" id="PF11162">
    <property type="entry name" value="DUF2946"/>
    <property type="match status" value="1"/>
</dbReference>
<evidence type="ECO:0000256" key="1">
    <source>
        <dbReference type="SAM" id="MobiDB-lite"/>
    </source>
</evidence>
<sequence>MSIWLGLFAMLMIHVGPLFSAFQLSEASAASVEHAEHAEHAQPRSAHGHHQQGSTGEPAWLAALDLCGYCELLTVNPPLALSVDLVLPRHEPDHFQPLPEQPLTSAPRRSSGYPRAPPHFHS</sequence>
<gene>
    <name evidence="2" type="ORF">NJF43_11350</name>
</gene>
<dbReference type="EMBL" id="JAMYBS010000011">
    <property type="protein sequence ID" value="MCO7545347.1"/>
    <property type="molecule type" value="Genomic_DNA"/>
</dbReference>
<dbReference type="RefSeq" id="WP_080586077.1">
    <property type="nucleotide sequence ID" value="NZ_DALZRK010000001.1"/>
</dbReference>
<name>A0AA41WHE4_9GAMM</name>
<comment type="caution">
    <text evidence="2">The sequence shown here is derived from an EMBL/GenBank/DDBJ whole genome shotgun (WGS) entry which is preliminary data.</text>
</comment>
<dbReference type="AlphaFoldDB" id="A0AA41WHE4"/>
<protein>
    <submittedName>
        <fullName evidence="2">DUF2946 domain-containing protein</fullName>
    </submittedName>
</protein>
<feature type="region of interest" description="Disordered" evidence="1">
    <location>
        <begin position="31"/>
        <end position="55"/>
    </location>
</feature>
<evidence type="ECO:0000313" key="3">
    <source>
        <dbReference type="Proteomes" id="UP001165292"/>
    </source>
</evidence>
<evidence type="ECO:0000313" key="2">
    <source>
        <dbReference type="EMBL" id="MCO7545347.1"/>
    </source>
</evidence>
<proteinExistence type="predicted"/>